<name>A0A0L6JJF5_9FIRM</name>
<dbReference type="STRING" id="398512.Bccel_1273"/>
<dbReference type="PATRIC" id="fig|398512.5.peg.1319"/>
<dbReference type="Proteomes" id="UP000036923">
    <property type="component" value="Unassembled WGS sequence"/>
</dbReference>
<organism evidence="1 2">
    <name type="scientific">Pseudobacteroides cellulosolvens ATCC 35603 = DSM 2933</name>
    <dbReference type="NCBI Taxonomy" id="398512"/>
    <lineage>
        <taxon>Bacteria</taxon>
        <taxon>Bacillati</taxon>
        <taxon>Bacillota</taxon>
        <taxon>Clostridia</taxon>
        <taxon>Eubacteriales</taxon>
        <taxon>Oscillospiraceae</taxon>
        <taxon>Pseudobacteroides</taxon>
    </lineage>
</organism>
<proteinExistence type="predicted"/>
<evidence type="ECO:0000313" key="2">
    <source>
        <dbReference type="Proteomes" id="UP000036923"/>
    </source>
</evidence>
<gene>
    <name evidence="1" type="ORF">Bccel_1273</name>
</gene>
<evidence type="ECO:0000313" key="1">
    <source>
        <dbReference type="EMBL" id="KNY26011.1"/>
    </source>
</evidence>
<sequence length="42" mass="4844">MDVNKAELYYFSGTGNSLHVAKELQNRIPMVLCLFYHISLNL</sequence>
<dbReference type="AlphaFoldDB" id="A0A0L6JJF5"/>
<keyword evidence="2" id="KW-1185">Reference proteome</keyword>
<reference evidence="2" key="1">
    <citation type="submission" date="2015-07" db="EMBL/GenBank/DDBJ databases">
        <title>Near-Complete Genome Sequence of the Cellulolytic Bacterium Bacteroides (Pseudobacteroides) cellulosolvens ATCC 35603.</title>
        <authorList>
            <person name="Dassa B."/>
            <person name="Utturkar S.M."/>
            <person name="Klingeman D.M."/>
            <person name="Hurt R.A."/>
            <person name="Keller M."/>
            <person name="Xu J."/>
            <person name="Reddy Y.H.K."/>
            <person name="Borovok I."/>
            <person name="Grinberg I.R."/>
            <person name="Lamed R."/>
            <person name="Zhivin O."/>
            <person name="Bayer E.A."/>
            <person name="Brown S.D."/>
        </authorList>
    </citation>
    <scope>NUCLEOTIDE SEQUENCE [LARGE SCALE GENOMIC DNA]</scope>
    <source>
        <strain evidence="2">DSM 2933</strain>
    </source>
</reference>
<comment type="caution">
    <text evidence="1">The sequence shown here is derived from an EMBL/GenBank/DDBJ whole genome shotgun (WGS) entry which is preliminary data.</text>
</comment>
<dbReference type="EMBL" id="LGTC01000001">
    <property type="protein sequence ID" value="KNY26011.1"/>
    <property type="molecule type" value="Genomic_DNA"/>
</dbReference>
<accession>A0A0L6JJF5</accession>
<protein>
    <submittedName>
        <fullName evidence="1">Uncharacterized protein</fullName>
    </submittedName>
</protein>